<evidence type="ECO:0000313" key="2">
    <source>
        <dbReference type="Proteomes" id="UP001381693"/>
    </source>
</evidence>
<dbReference type="Proteomes" id="UP001381693">
    <property type="component" value="Unassembled WGS sequence"/>
</dbReference>
<sequence length="118" mass="13888">MGKRQLDVTEGELSLYGRDFVDDSSTYEMSAVIYKDTRKKRTFAHLIVVPYSVPILTVRCLTKEFCIPYDDGVYINPSYQVNMVMQCSDECSYIREYKWILSTADDEEIPYQDKYFPF</sequence>
<organism evidence="1 2">
    <name type="scientific">Halocaridina rubra</name>
    <name type="common">Hawaiian red shrimp</name>
    <dbReference type="NCBI Taxonomy" id="373956"/>
    <lineage>
        <taxon>Eukaryota</taxon>
        <taxon>Metazoa</taxon>
        <taxon>Ecdysozoa</taxon>
        <taxon>Arthropoda</taxon>
        <taxon>Crustacea</taxon>
        <taxon>Multicrustacea</taxon>
        <taxon>Malacostraca</taxon>
        <taxon>Eumalacostraca</taxon>
        <taxon>Eucarida</taxon>
        <taxon>Decapoda</taxon>
        <taxon>Pleocyemata</taxon>
        <taxon>Caridea</taxon>
        <taxon>Atyoidea</taxon>
        <taxon>Atyidae</taxon>
        <taxon>Halocaridina</taxon>
    </lineage>
</organism>
<protein>
    <submittedName>
        <fullName evidence="1">Uncharacterized protein</fullName>
    </submittedName>
</protein>
<proteinExistence type="predicted"/>
<feature type="non-terminal residue" evidence="1">
    <location>
        <position position="118"/>
    </location>
</feature>
<comment type="caution">
    <text evidence="1">The sequence shown here is derived from an EMBL/GenBank/DDBJ whole genome shotgun (WGS) entry which is preliminary data.</text>
</comment>
<keyword evidence="2" id="KW-1185">Reference proteome</keyword>
<dbReference type="AlphaFoldDB" id="A0AAN9A406"/>
<evidence type="ECO:0000313" key="1">
    <source>
        <dbReference type="EMBL" id="KAK7079836.1"/>
    </source>
</evidence>
<gene>
    <name evidence="1" type="ORF">SK128_013686</name>
</gene>
<reference evidence="1 2" key="1">
    <citation type="submission" date="2023-11" db="EMBL/GenBank/DDBJ databases">
        <title>Halocaridina rubra genome assembly.</title>
        <authorList>
            <person name="Smith C."/>
        </authorList>
    </citation>
    <scope>NUCLEOTIDE SEQUENCE [LARGE SCALE GENOMIC DNA]</scope>
    <source>
        <strain evidence="1">EP-1</strain>
        <tissue evidence="1">Whole</tissue>
    </source>
</reference>
<name>A0AAN9A406_HALRR</name>
<accession>A0AAN9A406</accession>
<dbReference type="EMBL" id="JAXCGZ010006344">
    <property type="protein sequence ID" value="KAK7079836.1"/>
    <property type="molecule type" value="Genomic_DNA"/>
</dbReference>